<dbReference type="AlphaFoldDB" id="A0A1J5RCN3"/>
<name>A0A1J5RCN3_9ZZZZ</name>
<accession>A0A1J5RCN3</accession>
<proteinExistence type="predicted"/>
<comment type="caution">
    <text evidence="2">The sequence shown here is derived from an EMBL/GenBank/DDBJ whole genome shotgun (WGS) entry which is preliminary data.</text>
</comment>
<dbReference type="EMBL" id="MLJW01000423">
    <property type="protein sequence ID" value="OIQ87419.1"/>
    <property type="molecule type" value="Genomic_DNA"/>
</dbReference>
<evidence type="ECO:0000313" key="2">
    <source>
        <dbReference type="EMBL" id="OIQ87419.1"/>
    </source>
</evidence>
<gene>
    <name evidence="2" type="ORF">GALL_307140</name>
</gene>
<feature type="region of interest" description="Disordered" evidence="1">
    <location>
        <begin position="98"/>
        <end position="118"/>
    </location>
</feature>
<reference evidence="2" key="1">
    <citation type="submission" date="2016-10" db="EMBL/GenBank/DDBJ databases">
        <title>Sequence of Gallionella enrichment culture.</title>
        <authorList>
            <person name="Poehlein A."/>
            <person name="Muehling M."/>
            <person name="Daniel R."/>
        </authorList>
    </citation>
    <scope>NUCLEOTIDE SEQUENCE</scope>
</reference>
<organism evidence="2">
    <name type="scientific">mine drainage metagenome</name>
    <dbReference type="NCBI Taxonomy" id="410659"/>
    <lineage>
        <taxon>unclassified sequences</taxon>
        <taxon>metagenomes</taxon>
        <taxon>ecological metagenomes</taxon>
    </lineage>
</organism>
<sequence>MATRFNKVSVLLAVIALFIGFAGNALAGDYEGKWILNDTNGAPFEATLSKDGTASGTHKDAMKHGTWKEEDGAAVIHWNTGWTTRIAKQGNKYVKSAFKPGASLQDTPTNTSEARKKK</sequence>
<protein>
    <submittedName>
        <fullName evidence="2">Uncharacterized protein</fullName>
    </submittedName>
</protein>
<evidence type="ECO:0000256" key="1">
    <source>
        <dbReference type="SAM" id="MobiDB-lite"/>
    </source>
</evidence>